<reference evidence="1" key="1">
    <citation type="journal article" date="2023" name="Front. Microbiol.">
        <title>Genomic-based phylogenetic and metabolic analyses of the genus Natronomonas, and description of Natronomonas aquatica sp. nov.</title>
        <authorList>
            <person name="Garcia-Roldan A."/>
            <person name="Duran-Viseras A."/>
            <person name="de la Haba R.R."/>
            <person name="Corral P."/>
            <person name="Sanchez-Porro C."/>
            <person name="Ventosa A."/>
        </authorList>
    </citation>
    <scope>NUCLEOTIDE SEQUENCE</scope>
    <source>
        <strain evidence="1">F2-12</strain>
    </source>
</reference>
<accession>A0A9R1CT65</accession>
<dbReference type="RefSeq" id="WP_256029565.1">
    <property type="nucleotide sequence ID" value="NZ_JAHLKM010000009.1"/>
</dbReference>
<sequence>MPQNPATPATVSECEVMASVDDGDDGERLIIAELCSDEAYLAMSTDATVVVGEWR</sequence>
<dbReference type="Pfam" id="PF24433">
    <property type="entry name" value="DUF7556"/>
    <property type="match status" value="1"/>
</dbReference>
<organism evidence="1 2">
    <name type="scientific">Natronomonas aquatica</name>
    <dbReference type="NCBI Taxonomy" id="2841590"/>
    <lineage>
        <taxon>Archaea</taxon>
        <taxon>Methanobacteriati</taxon>
        <taxon>Methanobacteriota</taxon>
        <taxon>Stenosarchaea group</taxon>
        <taxon>Halobacteria</taxon>
        <taxon>Halobacteriales</taxon>
        <taxon>Natronomonadaceae</taxon>
        <taxon>Natronomonas</taxon>
    </lineage>
</organism>
<proteinExistence type="predicted"/>
<evidence type="ECO:0000313" key="1">
    <source>
        <dbReference type="EMBL" id="MCQ4333542.1"/>
    </source>
</evidence>
<gene>
    <name evidence="1" type="ORF">KM295_08645</name>
</gene>
<dbReference type="AlphaFoldDB" id="A0A9R1CT65"/>
<dbReference type="EMBL" id="JAHLKM010000009">
    <property type="protein sequence ID" value="MCQ4333542.1"/>
    <property type="molecule type" value="Genomic_DNA"/>
</dbReference>
<keyword evidence="2" id="KW-1185">Reference proteome</keyword>
<evidence type="ECO:0000313" key="2">
    <source>
        <dbReference type="Proteomes" id="UP001139494"/>
    </source>
</evidence>
<comment type="caution">
    <text evidence="1">The sequence shown here is derived from an EMBL/GenBank/DDBJ whole genome shotgun (WGS) entry which is preliminary data.</text>
</comment>
<dbReference type="Proteomes" id="UP001139494">
    <property type="component" value="Unassembled WGS sequence"/>
</dbReference>
<protein>
    <submittedName>
        <fullName evidence="1">Uncharacterized protein</fullName>
    </submittedName>
</protein>
<dbReference type="InterPro" id="IPR055978">
    <property type="entry name" value="DUF7556"/>
</dbReference>
<name>A0A9R1CT65_9EURY</name>